<protein>
    <submittedName>
        <fullName evidence="3">Alpha/beta fold hydrolase</fullName>
    </submittedName>
</protein>
<evidence type="ECO:0000256" key="1">
    <source>
        <dbReference type="SAM" id="SignalP"/>
    </source>
</evidence>
<dbReference type="GO" id="GO:0016787">
    <property type="term" value="F:hydrolase activity"/>
    <property type="evidence" value="ECO:0007669"/>
    <property type="project" value="UniProtKB-KW"/>
</dbReference>
<dbReference type="InterPro" id="IPR029058">
    <property type="entry name" value="AB_hydrolase_fold"/>
</dbReference>
<dbReference type="SUPFAM" id="SSF53474">
    <property type="entry name" value="alpha/beta-Hydrolases"/>
    <property type="match status" value="1"/>
</dbReference>
<comment type="caution">
    <text evidence="3">The sequence shown here is derived from an EMBL/GenBank/DDBJ whole genome shotgun (WGS) entry which is preliminary data.</text>
</comment>
<gene>
    <name evidence="3" type="ORF">J1C47_03830</name>
</gene>
<reference evidence="3 4" key="1">
    <citation type="submission" date="2021-03" db="EMBL/GenBank/DDBJ databases">
        <title>Whole genome sequence of Jiella sp. MQZ13P-4.</title>
        <authorList>
            <person name="Tuo L."/>
        </authorList>
    </citation>
    <scope>NUCLEOTIDE SEQUENCE [LARGE SCALE GENOMIC DNA]</scope>
    <source>
        <strain evidence="3 4">MQZ13P-4</strain>
    </source>
</reference>
<feature type="chain" id="PRO_5045402521" evidence="1">
    <location>
        <begin position="21"/>
        <end position="235"/>
    </location>
</feature>
<evidence type="ECO:0000313" key="3">
    <source>
        <dbReference type="EMBL" id="MBO0902757.1"/>
    </source>
</evidence>
<evidence type="ECO:0000259" key="2">
    <source>
        <dbReference type="Pfam" id="PF12146"/>
    </source>
</evidence>
<dbReference type="EMBL" id="JAFMPY010000003">
    <property type="protein sequence ID" value="MBO0902757.1"/>
    <property type="molecule type" value="Genomic_DNA"/>
</dbReference>
<dbReference type="Gene3D" id="3.40.50.1820">
    <property type="entry name" value="alpha/beta hydrolase"/>
    <property type="match status" value="1"/>
</dbReference>
<dbReference type="InterPro" id="IPR050471">
    <property type="entry name" value="AB_hydrolase"/>
</dbReference>
<dbReference type="PANTHER" id="PTHR43433:SF4">
    <property type="entry name" value="NON-HEME CHLOROPEROXIDASE-RELATED"/>
    <property type="match status" value="1"/>
</dbReference>
<organism evidence="3 4">
    <name type="scientific">Jiella sonneratiae</name>
    <dbReference type="NCBI Taxonomy" id="2816856"/>
    <lineage>
        <taxon>Bacteria</taxon>
        <taxon>Pseudomonadati</taxon>
        <taxon>Pseudomonadota</taxon>
        <taxon>Alphaproteobacteria</taxon>
        <taxon>Hyphomicrobiales</taxon>
        <taxon>Aurantimonadaceae</taxon>
        <taxon>Jiella</taxon>
    </lineage>
</organism>
<dbReference type="InterPro" id="IPR022742">
    <property type="entry name" value="Hydrolase_4"/>
</dbReference>
<accession>A0ABS3IZC7</accession>
<dbReference type="PANTHER" id="PTHR43433">
    <property type="entry name" value="HYDROLASE, ALPHA/BETA FOLD FAMILY PROTEIN"/>
    <property type="match status" value="1"/>
</dbReference>
<dbReference type="Pfam" id="PF12146">
    <property type="entry name" value="Hydrolase_4"/>
    <property type="match status" value="1"/>
</dbReference>
<name>A0ABS3IZC7_9HYPH</name>
<keyword evidence="3" id="KW-0378">Hydrolase</keyword>
<feature type="domain" description="Serine aminopeptidase S33" evidence="2">
    <location>
        <begin position="49"/>
        <end position="218"/>
    </location>
</feature>
<sequence>MKNRQIVFVPGLLCTRALYAAQIEALAALDASCHVADTLSDASITAMAERLLAEAPAEFVLCGLSMGGYVALEAMRLEPQRVQALALMATSPWPDTPAATERRRRLVEVARERGVAAVAAVIAEKLFGPKARQDPDLRRRSVAMAEAVGAEAFARQQQAIIDRRDKTALLPRIAVPTAILAGTADEVIDPAASRAMAAAMPQAEFQMIEGIGHLVTWEAPEVATGALRRLVSAFE</sequence>
<feature type="signal peptide" evidence="1">
    <location>
        <begin position="1"/>
        <end position="20"/>
    </location>
</feature>
<evidence type="ECO:0000313" key="4">
    <source>
        <dbReference type="Proteomes" id="UP000664288"/>
    </source>
</evidence>
<dbReference type="Proteomes" id="UP000664288">
    <property type="component" value="Unassembled WGS sequence"/>
</dbReference>
<proteinExistence type="predicted"/>
<keyword evidence="4" id="KW-1185">Reference proteome</keyword>
<keyword evidence="1" id="KW-0732">Signal</keyword>
<dbReference type="RefSeq" id="WP_207349391.1">
    <property type="nucleotide sequence ID" value="NZ_JAFMPY010000003.1"/>
</dbReference>